<evidence type="ECO:0000313" key="2">
    <source>
        <dbReference type="Proteomes" id="UP000308199"/>
    </source>
</evidence>
<protein>
    <recommendedName>
        <fullName evidence="3">F-box domain-containing protein</fullName>
    </recommendedName>
</protein>
<accession>A0A4S4KS94</accession>
<reference evidence="1 2" key="1">
    <citation type="submission" date="2019-02" db="EMBL/GenBank/DDBJ databases">
        <title>Genome sequencing of the rare red list fungi Phellinidium pouzarii.</title>
        <authorList>
            <person name="Buettner E."/>
            <person name="Kellner H."/>
        </authorList>
    </citation>
    <scope>NUCLEOTIDE SEQUENCE [LARGE SCALE GENOMIC DNA]</scope>
    <source>
        <strain evidence="1 2">DSM 108285</strain>
    </source>
</reference>
<comment type="caution">
    <text evidence="1">The sequence shown here is derived from an EMBL/GenBank/DDBJ whole genome shotgun (WGS) entry which is preliminary data.</text>
</comment>
<dbReference type="AlphaFoldDB" id="A0A4S4KS94"/>
<dbReference type="Proteomes" id="UP000308199">
    <property type="component" value="Unassembled WGS sequence"/>
</dbReference>
<proteinExistence type="predicted"/>
<gene>
    <name evidence="1" type="ORF">EW145_g6901</name>
</gene>
<dbReference type="OrthoDB" id="2269034at2759"/>
<evidence type="ECO:0000313" key="1">
    <source>
        <dbReference type="EMBL" id="THH01496.1"/>
    </source>
</evidence>
<evidence type="ECO:0008006" key="3">
    <source>
        <dbReference type="Google" id="ProtNLM"/>
    </source>
</evidence>
<organism evidence="1 2">
    <name type="scientific">Phellinidium pouzarii</name>
    <dbReference type="NCBI Taxonomy" id="167371"/>
    <lineage>
        <taxon>Eukaryota</taxon>
        <taxon>Fungi</taxon>
        <taxon>Dikarya</taxon>
        <taxon>Basidiomycota</taxon>
        <taxon>Agaricomycotina</taxon>
        <taxon>Agaricomycetes</taxon>
        <taxon>Hymenochaetales</taxon>
        <taxon>Hymenochaetaceae</taxon>
        <taxon>Phellinidium</taxon>
    </lineage>
</organism>
<dbReference type="Gene3D" id="1.20.1280.50">
    <property type="match status" value="1"/>
</dbReference>
<dbReference type="EMBL" id="SGPK01000585">
    <property type="protein sequence ID" value="THH01496.1"/>
    <property type="molecule type" value="Genomic_DNA"/>
</dbReference>
<keyword evidence="2" id="KW-1185">Reference proteome</keyword>
<sequence length="575" mass="65903">MSEPGDKIDLDTINVLIAFLSRLKNSDGDLGGNAIGDLWASSLEDSSAFTETTELSRSRHALFQITKCRDTLNAIATSANNRLPVLRLEYNESIFRRGFSLLTDDLVEHVFETLHLLDGDVDNRCSLKLSHVCRRFRSIALRLPTLWMNVTSHDDIDELQTYLSRSKDVGLRVILACAFGGTECKCSKGFDSFLRTIVPHASRWKEFQIEAAPHQLWVYLPQLRLHCYELQLPLLDTLVLAHSESSISDLTTDFDEDLLHFYRTWSMPNLRHLKAYDFLPHVFMLHSNPFPQTLTFCSFTLDNSDTELPRLMSFLAQQPSLHSLTIVMGAALLSNEPLINTVKLAHLESLDVHINLDLFPVPDTSFTRLLVMQFFFCLDTPRLSKISINLEGCDADVGEWLECIFPRLPSDNDPDPYAALREISFSMRTRLDKKEKTDLLFKKFKNLEHLSISAPDVPLHIFFPTPDFYSGRYCYTELPPLRSIHLTPGSPGDARVIEQFLKALGNSPGETKRGKLWVTKKPQLKDSHPDSIHWYAEDDLEWKIGKDWDDQGWIEESGFFTEPVNYRWQILVDYE</sequence>
<name>A0A4S4KS94_9AGAM</name>